<keyword evidence="3" id="KW-1185">Reference proteome</keyword>
<protein>
    <submittedName>
        <fullName evidence="2">Uncharacterized protein</fullName>
    </submittedName>
</protein>
<dbReference type="Proteomes" id="UP000278327">
    <property type="component" value="Unassembled WGS sequence"/>
</dbReference>
<accession>A0A3N0AVS6</accession>
<evidence type="ECO:0000313" key="3">
    <source>
        <dbReference type="Proteomes" id="UP000278327"/>
    </source>
</evidence>
<dbReference type="EMBL" id="QICA01000005">
    <property type="protein sequence ID" value="RNL38700.1"/>
    <property type="molecule type" value="Genomic_DNA"/>
</dbReference>
<evidence type="ECO:0000313" key="2">
    <source>
        <dbReference type="EMBL" id="RNL38700.1"/>
    </source>
</evidence>
<organism evidence="2 3">
    <name type="scientific">Adlercreutzia equolifaciens subsp. celatus DSM 18785</name>
    <dbReference type="NCBI Taxonomy" id="1121021"/>
    <lineage>
        <taxon>Bacteria</taxon>
        <taxon>Bacillati</taxon>
        <taxon>Actinomycetota</taxon>
        <taxon>Coriobacteriia</taxon>
        <taxon>Eggerthellales</taxon>
        <taxon>Eggerthellaceae</taxon>
        <taxon>Adlercreutzia</taxon>
    </lineage>
</organism>
<sequence length="221" mass="23199">MAIREMAVSKSGKLAIICAVIGLALVLGIGLVSCSGIASVGGIGANQAVADAAGGVIEDVGLLEPETEPIGQEVDDGAEVEKAESVPSDEATGHDEAAYSQGSAEDSQRRGSTAKSKDNSTAPSQNTSQKTWVEETERVWVIDKEAWTENVPIYGTVEVSVCNICGTDITGNTSAHAKEHMKSGEGSGHHSETRQKITGYNTVNHKEEGHWETKVVGGHWE</sequence>
<comment type="caution">
    <text evidence="2">The sequence shown here is derived from an EMBL/GenBank/DDBJ whole genome shotgun (WGS) entry which is preliminary data.</text>
</comment>
<gene>
    <name evidence="2" type="ORF">DMP10_04435</name>
</gene>
<feature type="compositionally biased region" description="Polar residues" evidence="1">
    <location>
        <begin position="100"/>
        <end position="131"/>
    </location>
</feature>
<proteinExistence type="predicted"/>
<dbReference type="RefSeq" id="WP_117283765.1">
    <property type="nucleotide sequence ID" value="NZ_JAMTCE010000004.1"/>
</dbReference>
<evidence type="ECO:0000256" key="1">
    <source>
        <dbReference type="SAM" id="MobiDB-lite"/>
    </source>
</evidence>
<reference evidence="2 3" key="1">
    <citation type="journal article" date="2019" name="Microbiol. Resour. Announc.">
        <title>Draft Genome Sequences of Type Strains of Gordonibacter faecihominis, Paraeggerthella hongkongensis, Parvibacter caecicola,Slackia equolifaciens, Slackia faecicanis, and Slackia isoflavoniconvertens.</title>
        <authorList>
            <person name="Danylec N."/>
            <person name="Stoll D.A."/>
            <person name="Dotsch A."/>
            <person name="Huch M."/>
        </authorList>
    </citation>
    <scope>NUCLEOTIDE SEQUENCE [LARGE SCALE GENOMIC DNA]</scope>
    <source>
        <strain evidence="2 3">DSM 18785</strain>
    </source>
</reference>
<feature type="region of interest" description="Disordered" evidence="1">
    <location>
        <begin position="70"/>
        <end position="133"/>
    </location>
</feature>
<dbReference type="AlphaFoldDB" id="A0A3N0AVS6"/>
<dbReference type="PROSITE" id="PS51257">
    <property type="entry name" value="PROKAR_LIPOPROTEIN"/>
    <property type="match status" value="1"/>
</dbReference>
<name>A0A3N0AVS6_9ACTN</name>